<evidence type="ECO:0000256" key="1">
    <source>
        <dbReference type="ARBA" id="ARBA00004236"/>
    </source>
</evidence>
<evidence type="ECO:0000256" key="8">
    <source>
        <dbReference type="ARBA" id="ARBA00037904"/>
    </source>
</evidence>
<comment type="caution">
    <text evidence="12">The sequence shown here is derived from an EMBL/GenBank/DDBJ whole genome shotgun (WGS) entry which is preliminary data.</text>
</comment>
<reference evidence="12 13" key="1">
    <citation type="submission" date="2014-06" db="EMBL/GenBank/DDBJ databases">
        <title>Draft genome sequence of Paenibacillus sp. MSt1.</title>
        <authorList>
            <person name="Aw Y.K."/>
            <person name="Ong K.S."/>
            <person name="Gan H.M."/>
            <person name="Lee S.M."/>
        </authorList>
    </citation>
    <scope>NUCLEOTIDE SEQUENCE [LARGE SCALE GENOMIC DNA]</scope>
    <source>
        <strain evidence="12 13">MSt1</strain>
    </source>
</reference>
<keyword evidence="2" id="KW-1003">Cell membrane</keyword>
<feature type="domain" description="Glycosyltransferase 2-like" evidence="11">
    <location>
        <begin position="32"/>
        <end position="143"/>
    </location>
</feature>
<comment type="function">
    <text evidence="7">Catalyzes the glycosylation of 4,4'-diaponeurosporenoate, i.e. the esterification of glucose at the C1'' position with the carboxyl group of 4,4'-diaponeurosporenic acid, to form glycosyl-4,4'-diaponeurosporenoate. This is a step in the biosynthesis of staphyloxanthin, an orange pigment present in most staphylococci strains.</text>
</comment>
<evidence type="ECO:0000256" key="7">
    <source>
        <dbReference type="ARBA" id="ARBA00037281"/>
    </source>
</evidence>
<evidence type="ECO:0000313" key="12">
    <source>
        <dbReference type="EMBL" id="KEQ26324.1"/>
    </source>
</evidence>
<evidence type="ECO:0000256" key="6">
    <source>
        <dbReference type="ARBA" id="ARBA00023136"/>
    </source>
</evidence>
<dbReference type="eggNOG" id="COG1216">
    <property type="taxonomic scope" value="Bacteria"/>
</dbReference>
<dbReference type="InterPro" id="IPR001173">
    <property type="entry name" value="Glyco_trans_2-like"/>
</dbReference>
<comment type="pathway">
    <text evidence="8">Carotenoid biosynthesis; staphyloxanthin biosynthesis; staphyloxanthin from farnesyl diphosphate: step 4/5.</text>
</comment>
<evidence type="ECO:0000259" key="11">
    <source>
        <dbReference type="Pfam" id="PF00535"/>
    </source>
</evidence>
<dbReference type="EMBL" id="JNVM01000006">
    <property type="protein sequence ID" value="KEQ26324.1"/>
    <property type="molecule type" value="Genomic_DNA"/>
</dbReference>
<dbReference type="PANTHER" id="PTHR43646">
    <property type="entry name" value="GLYCOSYLTRANSFERASE"/>
    <property type="match status" value="1"/>
</dbReference>
<keyword evidence="4 12" id="KW-0808">Transferase</keyword>
<comment type="subcellular location">
    <subcellularLocation>
        <location evidence="1">Cell membrane</location>
    </subcellularLocation>
</comment>
<evidence type="ECO:0000256" key="10">
    <source>
        <dbReference type="ARBA" id="ARBA00040345"/>
    </source>
</evidence>
<dbReference type="Proteomes" id="UP000028123">
    <property type="component" value="Unassembled WGS sequence"/>
</dbReference>
<dbReference type="GO" id="GO:0016757">
    <property type="term" value="F:glycosyltransferase activity"/>
    <property type="evidence" value="ECO:0007669"/>
    <property type="project" value="UniProtKB-KW"/>
</dbReference>
<evidence type="ECO:0000256" key="4">
    <source>
        <dbReference type="ARBA" id="ARBA00022679"/>
    </source>
</evidence>
<keyword evidence="5" id="KW-0125">Carotenoid biosynthesis</keyword>
<dbReference type="GO" id="GO:0005886">
    <property type="term" value="C:plasma membrane"/>
    <property type="evidence" value="ECO:0007669"/>
    <property type="project" value="UniProtKB-SubCell"/>
</dbReference>
<accession>A0A081P6K1</accession>
<keyword evidence="3" id="KW-0328">Glycosyltransferase</keyword>
<evidence type="ECO:0000256" key="2">
    <source>
        <dbReference type="ARBA" id="ARBA00022475"/>
    </source>
</evidence>
<dbReference type="AlphaFoldDB" id="A0A081P6K1"/>
<gene>
    <name evidence="12" type="ORF">ET33_31120</name>
</gene>
<keyword evidence="13" id="KW-1185">Reference proteome</keyword>
<protein>
    <recommendedName>
        <fullName evidence="10">4,4'-diaponeurosporenoate glycosyltransferase</fullName>
    </recommendedName>
</protein>
<evidence type="ECO:0000256" key="9">
    <source>
        <dbReference type="ARBA" id="ARBA00038120"/>
    </source>
</evidence>
<dbReference type="Pfam" id="PF00535">
    <property type="entry name" value="Glycos_transf_2"/>
    <property type="match status" value="1"/>
</dbReference>
<dbReference type="GO" id="GO:0016117">
    <property type="term" value="P:carotenoid biosynthetic process"/>
    <property type="evidence" value="ECO:0007669"/>
    <property type="project" value="UniProtKB-KW"/>
</dbReference>
<organism evidence="12 13">
    <name type="scientific">Paenibacillus tyrfis</name>
    <dbReference type="NCBI Taxonomy" id="1501230"/>
    <lineage>
        <taxon>Bacteria</taxon>
        <taxon>Bacillati</taxon>
        <taxon>Bacillota</taxon>
        <taxon>Bacilli</taxon>
        <taxon>Bacillales</taxon>
        <taxon>Paenibacillaceae</taxon>
        <taxon>Paenibacillus</taxon>
    </lineage>
</organism>
<dbReference type="SUPFAM" id="SSF53448">
    <property type="entry name" value="Nucleotide-diphospho-sugar transferases"/>
    <property type="match status" value="1"/>
</dbReference>
<dbReference type="CDD" id="cd00761">
    <property type="entry name" value="Glyco_tranf_GTA_type"/>
    <property type="match status" value="1"/>
</dbReference>
<sequence>MERREPMRHIRKSRNRRGSALGVAAVRTANVSVIIPVLNERKKLPSVLREVMKIGAGKLEIIVVANGSTDGSKQIAESMGARVFSFEEPLGHDVGRSIGAGLANGKILLFLDGDIVIPARDLRRFVHAVHSGVDVALNRYLGPIRTRSVHPVVLAKHALNAALGRTDLRGTSMTTIPHALSRRALAAIGAGALAVPPKAHAMAVQKGLVVRPVHFVSVGRLNPRRKRRWTTHGTDTVGQLIIGDHLEAIRWLTATAGERGNHTDLMRNRNMAR</sequence>
<name>A0A081P6K1_9BACL</name>
<dbReference type="Gene3D" id="3.90.550.10">
    <property type="entry name" value="Spore Coat Polysaccharide Biosynthesis Protein SpsA, Chain A"/>
    <property type="match status" value="1"/>
</dbReference>
<dbReference type="InterPro" id="IPR029044">
    <property type="entry name" value="Nucleotide-diphossugar_trans"/>
</dbReference>
<evidence type="ECO:0000313" key="13">
    <source>
        <dbReference type="Proteomes" id="UP000028123"/>
    </source>
</evidence>
<dbReference type="PANTHER" id="PTHR43646:SF2">
    <property type="entry name" value="GLYCOSYLTRANSFERASE 2-LIKE DOMAIN-CONTAINING PROTEIN"/>
    <property type="match status" value="1"/>
</dbReference>
<keyword evidence="6" id="KW-0472">Membrane</keyword>
<evidence type="ECO:0000256" key="3">
    <source>
        <dbReference type="ARBA" id="ARBA00022676"/>
    </source>
</evidence>
<proteinExistence type="inferred from homology"/>
<comment type="similarity">
    <text evidence="9">Belongs to the glycosyltransferase 2 family. CrtQ subfamily.</text>
</comment>
<evidence type="ECO:0000256" key="5">
    <source>
        <dbReference type="ARBA" id="ARBA00022746"/>
    </source>
</evidence>